<proteinExistence type="inferred from homology"/>
<feature type="domain" description="Elongation factor P C-terminal" evidence="2">
    <location>
        <begin position="132"/>
        <end position="187"/>
    </location>
</feature>
<dbReference type="Gene3D" id="2.40.50.140">
    <property type="entry name" value="Nucleic acid-binding proteins"/>
    <property type="match status" value="2"/>
</dbReference>
<dbReference type="InterPro" id="IPR014722">
    <property type="entry name" value="Rib_uL2_dom2"/>
</dbReference>
<sequence>MAILSYNEVTPKKIIVWNDAPYEVLSSWVFRKQQRKPVNQTKLRNLKTGKVVEISFHQSESIPEADIEKKELVYIYTNKGEAWFHEEGNPKERISIPEDIVGHQVPYLKEKAVVDALLWDDEIIGIQIPIKVELAVVDAPPSVKGNTAQGGSKQVKLETGAMVSVPLFINEGDVIRINTDTGEYTERVNKA</sequence>
<dbReference type="Proteomes" id="UP000229315">
    <property type="component" value="Unassembled WGS sequence"/>
</dbReference>
<dbReference type="Gene3D" id="2.30.30.30">
    <property type="match status" value="1"/>
</dbReference>
<accession>A0A2H0UF71</accession>
<dbReference type="NCBIfam" id="NF001810">
    <property type="entry name" value="PRK00529.1"/>
    <property type="match status" value="1"/>
</dbReference>
<organism evidence="3 4">
    <name type="scientific">Candidatus Kaiserbacteria bacterium CG10_big_fil_rev_8_21_14_0_10_45_20</name>
    <dbReference type="NCBI Taxonomy" id="1974607"/>
    <lineage>
        <taxon>Bacteria</taxon>
        <taxon>Candidatus Kaiseribacteriota</taxon>
    </lineage>
</organism>
<protein>
    <submittedName>
        <fullName evidence="3">Elongation factor P</fullName>
    </submittedName>
</protein>
<dbReference type="PANTHER" id="PTHR30053">
    <property type="entry name" value="ELONGATION FACTOR P"/>
    <property type="match status" value="1"/>
</dbReference>
<dbReference type="GO" id="GO:0003746">
    <property type="term" value="F:translation elongation factor activity"/>
    <property type="evidence" value="ECO:0007669"/>
    <property type="project" value="UniProtKB-KW"/>
</dbReference>
<dbReference type="Pfam" id="PF09285">
    <property type="entry name" value="Elong-fact-P_C"/>
    <property type="match status" value="1"/>
</dbReference>
<evidence type="ECO:0000313" key="4">
    <source>
        <dbReference type="Proteomes" id="UP000229315"/>
    </source>
</evidence>
<dbReference type="EMBL" id="PFBH01000017">
    <property type="protein sequence ID" value="PIR85010.1"/>
    <property type="molecule type" value="Genomic_DNA"/>
</dbReference>
<keyword evidence="3" id="KW-0251">Elongation factor</keyword>
<comment type="similarity">
    <text evidence="1">Belongs to the elongation factor P family.</text>
</comment>
<dbReference type="GO" id="GO:0005829">
    <property type="term" value="C:cytosol"/>
    <property type="evidence" value="ECO:0007669"/>
    <property type="project" value="UniProtKB-ARBA"/>
</dbReference>
<gene>
    <name evidence="3" type="ORF">COU15_02890</name>
</gene>
<dbReference type="SMART" id="SM00841">
    <property type="entry name" value="Elong-fact-P_C"/>
    <property type="match status" value="1"/>
</dbReference>
<dbReference type="InterPro" id="IPR013185">
    <property type="entry name" value="Transl_elong_KOW-like"/>
</dbReference>
<dbReference type="PROSITE" id="PS01275">
    <property type="entry name" value="EFP"/>
    <property type="match status" value="1"/>
</dbReference>
<dbReference type="InterPro" id="IPR008991">
    <property type="entry name" value="Translation_prot_SH3-like_sf"/>
</dbReference>
<evidence type="ECO:0000256" key="1">
    <source>
        <dbReference type="ARBA" id="ARBA00009479"/>
    </source>
</evidence>
<dbReference type="InterPro" id="IPR015365">
    <property type="entry name" value="Elong-fact-P_C"/>
</dbReference>
<comment type="caution">
    <text evidence="3">The sequence shown here is derived from an EMBL/GenBank/DDBJ whole genome shotgun (WGS) entry which is preliminary data.</text>
</comment>
<dbReference type="AlphaFoldDB" id="A0A2H0UF71"/>
<evidence type="ECO:0000259" key="2">
    <source>
        <dbReference type="SMART" id="SM00841"/>
    </source>
</evidence>
<dbReference type="PANTHER" id="PTHR30053:SF12">
    <property type="entry name" value="ELONGATION FACTOR P (EF-P) FAMILY PROTEIN"/>
    <property type="match status" value="1"/>
</dbReference>
<dbReference type="SUPFAM" id="SSF50249">
    <property type="entry name" value="Nucleic acid-binding proteins"/>
    <property type="match status" value="2"/>
</dbReference>
<keyword evidence="3" id="KW-0648">Protein biosynthesis</keyword>
<dbReference type="InterPro" id="IPR012340">
    <property type="entry name" value="NA-bd_OB-fold"/>
</dbReference>
<reference evidence="4" key="1">
    <citation type="submission" date="2017-09" db="EMBL/GenBank/DDBJ databases">
        <title>Depth-based differentiation of microbial function through sediment-hosted aquifers and enrichment of novel symbionts in the deep terrestrial subsurface.</title>
        <authorList>
            <person name="Probst A.J."/>
            <person name="Ladd B."/>
            <person name="Jarett J.K."/>
            <person name="Geller-Mcgrath D.E."/>
            <person name="Sieber C.M.K."/>
            <person name="Emerson J.B."/>
            <person name="Anantharaman K."/>
            <person name="Thomas B.C."/>
            <person name="Malmstrom R."/>
            <person name="Stieglmeier M."/>
            <person name="Klingl A."/>
            <person name="Woyke T."/>
            <person name="Ryan C.M."/>
            <person name="Banfield J.F."/>
        </authorList>
    </citation>
    <scope>NUCLEOTIDE SEQUENCE [LARGE SCALE GENOMIC DNA]</scope>
</reference>
<dbReference type="SUPFAM" id="SSF50104">
    <property type="entry name" value="Translation proteins SH3-like domain"/>
    <property type="match status" value="1"/>
</dbReference>
<dbReference type="PIRSF" id="PIRSF005901">
    <property type="entry name" value="EF-P"/>
    <property type="match status" value="1"/>
</dbReference>
<name>A0A2H0UF71_9BACT</name>
<dbReference type="InterPro" id="IPR020599">
    <property type="entry name" value="Transl_elong_fac_P/YeiP"/>
</dbReference>
<dbReference type="CDD" id="cd05794">
    <property type="entry name" value="S1_EF-P_repeat_2"/>
    <property type="match status" value="1"/>
</dbReference>
<dbReference type="GO" id="GO:0043043">
    <property type="term" value="P:peptide biosynthetic process"/>
    <property type="evidence" value="ECO:0007669"/>
    <property type="project" value="InterPro"/>
</dbReference>
<dbReference type="FunFam" id="2.40.50.140:FF:000004">
    <property type="entry name" value="Elongation factor P"/>
    <property type="match status" value="1"/>
</dbReference>
<dbReference type="Pfam" id="PF08207">
    <property type="entry name" value="EFP_N"/>
    <property type="match status" value="1"/>
</dbReference>
<evidence type="ECO:0000313" key="3">
    <source>
        <dbReference type="EMBL" id="PIR85010.1"/>
    </source>
</evidence>
<dbReference type="InterPro" id="IPR013852">
    <property type="entry name" value="Transl_elong_P/YeiP_CS"/>
</dbReference>